<sequence>MNDNDQPILIIGSFASPYVRKVLACLELKGLAYTVDPITPFYGNDEFSRLSPLRRIPVLVQGDLALSDSSVICAWLDEAYPDRPMLLPDGTPAERARARWLEEFADSRMGDVFIWDLFFQKRVHPAVWGEPGDQARIDAAMNEKIPAILEYLEGEVPAEGYIFGDAMGLADVALATFFPNASYAGYQVDAARWPHVAGFVGRCLAHPAFAKPMSYEAALLRSSQAERRDALLAVGAPLSEVTYGLPEPRKGLMDL</sequence>
<dbReference type="InterPro" id="IPR036249">
    <property type="entry name" value="Thioredoxin-like_sf"/>
</dbReference>
<dbReference type="AlphaFoldDB" id="A0A7D4CC54"/>
<dbReference type="Proteomes" id="UP000504693">
    <property type="component" value="Chromosome"/>
</dbReference>
<dbReference type="SUPFAM" id="SSF47616">
    <property type="entry name" value="GST C-terminal domain-like"/>
    <property type="match status" value="1"/>
</dbReference>
<dbReference type="Gene3D" id="3.40.30.10">
    <property type="entry name" value="Glutaredoxin"/>
    <property type="match status" value="1"/>
</dbReference>
<dbReference type="CDD" id="cd00299">
    <property type="entry name" value="GST_C_family"/>
    <property type="match status" value="1"/>
</dbReference>
<evidence type="ECO:0000259" key="1">
    <source>
        <dbReference type="PROSITE" id="PS50404"/>
    </source>
</evidence>
<dbReference type="InterPro" id="IPR004045">
    <property type="entry name" value="Glutathione_S-Trfase_N"/>
</dbReference>
<dbReference type="PANTHER" id="PTHR42673">
    <property type="entry name" value="MALEYLACETOACETATE ISOMERASE"/>
    <property type="match status" value="1"/>
</dbReference>
<dbReference type="InterPro" id="IPR036282">
    <property type="entry name" value="Glutathione-S-Trfase_C_sf"/>
</dbReference>
<proteinExistence type="predicted"/>
<gene>
    <name evidence="3" type="ORF">HQR01_03520</name>
</gene>
<dbReference type="Pfam" id="PF13417">
    <property type="entry name" value="GST_N_3"/>
    <property type="match status" value="1"/>
</dbReference>
<protein>
    <submittedName>
        <fullName evidence="3">Glutathione S-transferase family protein</fullName>
    </submittedName>
</protein>
<dbReference type="Gene3D" id="1.20.1050.10">
    <property type="match status" value="1"/>
</dbReference>
<name>A0A7D4CC54_9SPHN</name>
<dbReference type="GO" id="GO:0004364">
    <property type="term" value="F:glutathione transferase activity"/>
    <property type="evidence" value="ECO:0007669"/>
    <property type="project" value="TreeGrafter"/>
</dbReference>
<dbReference type="InterPro" id="IPR040079">
    <property type="entry name" value="Glutathione_S-Trfase"/>
</dbReference>
<dbReference type="GO" id="GO:0006559">
    <property type="term" value="P:L-phenylalanine catabolic process"/>
    <property type="evidence" value="ECO:0007669"/>
    <property type="project" value="TreeGrafter"/>
</dbReference>
<accession>A0A7D4CC54</accession>
<dbReference type="EMBL" id="CP053921">
    <property type="protein sequence ID" value="QKG70509.1"/>
    <property type="molecule type" value="Genomic_DNA"/>
</dbReference>
<dbReference type="GO" id="GO:0006749">
    <property type="term" value="P:glutathione metabolic process"/>
    <property type="evidence" value="ECO:0007669"/>
    <property type="project" value="TreeGrafter"/>
</dbReference>
<organism evidence="3 4">
    <name type="scientific">Erythrobacter mangrovi</name>
    <dbReference type="NCBI Taxonomy" id="2739433"/>
    <lineage>
        <taxon>Bacteria</taxon>
        <taxon>Pseudomonadati</taxon>
        <taxon>Pseudomonadota</taxon>
        <taxon>Alphaproteobacteria</taxon>
        <taxon>Sphingomonadales</taxon>
        <taxon>Erythrobacteraceae</taxon>
        <taxon>Erythrobacter/Porphyrobacter group</taxon>
        <taxon>Erythrobacter</taxon>
    </lineage>
</organism>
<dbReference type="RefSeq" id="WP_173212617.1">
    <property type="nucleotide sequence ID" value="NZ_CP053921.1"/>
</dbReference>
<dbReference type="KEGG" id="emv:HQR01_03520"/>
<dbReference type="SFLD" id="SFLDS00019">
    <property type="entry name" value="Glutathione_Transferase_(cytos"/>
    <property type="match status" value="1"/>
</dbReference>
<keyword evidence="3" id="KW-0808">Transferase</keyword>
<dbReference type="SUPFAM" id="SSF52833">
    <property type="entry name" value="Thioredoxin-like"/>
    <property type="match status" value="1"/>
</dbReference>
<dbReference type="PROSITE" id="PS50404">
    <property type="entry name" value="GST_NTER"/>
    <property type="match status" value="1"/>
</dbReference>
<dbReference type="CDD" id="cd00570">
    <property type="entry name" value="GST_N_family"/>
    <property type="match status" value="1"/>
</dbReference>
<feature type="domain" description="GST N-terminal" evidence="1">
    <location>
        <begin position="6"/>
        <end position="84"/>
    </location>
</feature>
<dbReference type="InterPro" id="IPR010987">
    <property type="entry name" value="Glutathione-S-Trfase_C-like"/>
</dbReference>
<dbReference type="PROSITE" id="PS50405">
    <property type="entry name" value="GST_CTER"/>
    <property type="match status" value="1"/>
</dbReference>
<reference evidence="3 4" key="1">
    <citation type="submission" date="2020-05" db="EMBL/GenBank/DDBJ databases">
        <title>Erythrobacter mangrovi sp. nov., isolated from rhizosphere soil of mangrove plant (Kandelia candel).</title>
        <authorList>
            <person name="Ye Y.H."/>
        </authorList>
    </citation>
    <scope>NUCLEOTIDE SEQUENCE [LARGE SCALE GENOMIC DNA]</scope>
    <source>
        <strain evidence="3 4">EB310</strain>
    </source>
</reference>
<evidence type="ECO:0000259" key="2">
    <source>
        <dbReference type="PROSITE" id="PS50405"/>
    </source>
</evidence>
<evidence type="ECO:0000313" key="4">
    <source>
        <dbReference type="Proteomes" id="UP000504693"/>
    </source>
</evidence>
<dbReference type="PANTHER" id="PTHR42673:SF21">
    <property type="entry name" value="GLUTATHIONE S-TRANSFERASE YFCF"/>
    <property type="match status" value="1"/>
</dbReference>
<evidence type="ECO:0000313" key="3">
    <source>
        <dbReference type="EMBL" id="QKG70509.1"/>
    </source>
</evidence>
<dbReference type="SFLD" id="SFLDG00358">
    <property type="entry name" value="Main_(cytGST)"/>
    <property type="match status" value="1"/>
</dbReference>
<dbReference type="Pfam" id="PF00043">
    <property type="entry name" value="GST_C"/>
    <property type="match status" value="1"/>
</dbReference>
<feature type="domain" description="GST C-terminal" evidence="2">
    <location>
        <begin position="91"/>
        <end position="232"/>
    </location>
</feature>
<dbReference type="GO" id="GO:0016034">
    <property type="term" value="F:maleylacetoacetate isomerase activity"/>
    <property type="evidence" value="ECO:0007669"/>
    <property type="project" value="TreeGrafter"/>
</dbReference>
<dbReference type="InterPro" id="IPR004046">
    <property type="entry name" value="GST_C"/>
</dbReference>
<keyword evidence="4" id="KW-1185">Reference proteome</keyword>